<organism evidence="1 2">
    <name type="scientific">Trametes coccinea (strain BRFM310)</name>
    <name type="common">Pycnoporus coccineus</name>
    <dbReference type="NCBI Taxonomy" id="1353009"/>
    <lineage>
        <taxon>Eukaryota</taxon>
        <taxon>Fungi</taxon>
        <taxon>Dikarya</taxon>
        <taxon>Basidiomycota</taxon>
        <taxon>Agaricomycotina</taxon>
        <taxon>Agaricomycetes</taxon>
        <taxon>Polyporales</taxon>
        <taxon>Polyporaceae</taxon>
        <taxon>Trametes</taxon>
    </lineage>
</organism>
<dbReference type="Proteomes" id="UP000193067">
    <property type="component" value="Unassembled WGS sequence"/>
</dbReference>
<dbReference type="EMBL" id="KZ084140">
    <property type="protein sequence ID" value="OSC98262.1"/>
    <property type="molecule type" value="Genomic_DNA"/>
</dbReference>
<protein>
    <recommendedName>
        <fullName evidence="3">F-box domain-containing protein</fullName>
    </recommendedName>
</protein>
<dbReference type="SUPFAM" id="SSF52047">
    <property type="entry name" value="RNI-like"/>
    <property type="match status" value="1"/>
</dbReference>
<evidence type="ECO:0008006" key="3">
    <source>
        <dbReference type="Google" id="ProtNLM"/>
    </source>
</evidence>
<evidence type="ECO:0000313" key="1">
    <source>
        <dbReference type="EMBL" id="OSC98262.1"/>
    </source>
</evidence>
<gene>
    <name evidence="1" type="ORF">PYCCODRAFT_1427927</name>
</gene>
<sequence length="432" mass="48480">MVMDALAAPAPPVVDFDKTVKILFPFELLAHIVGYIGDDNDALRNLCLSSRALHAISYPLLFALRDFRALQYAHLKPFLPYVRELRISWKPDMQRDRDAEVLARSLQPYLSSEATPRLQKLIIRGISADGMAYLNTLSPALNSFASLTSLLLNETYHRDMRDVQVLITSLPHLAHLSLNALTWISPDFNECPDSESTEFLDRPALRSLRVSPVYPSCMLPLLTWLARTPTACTLQTLEVPATARIGPDALSHFGQSVRHLSVPMRGLRPTLFEKYTSLESLDVYVGIDDFLTQQYARLPEVVEVLPCRGTLRNLTIHIPHEATVTVGGPSDVFGRLDDILFGPAKAVNDEATPGHEESPPFSFAMLREFKIVFQTAGMAKMQDREDTDWCERLQMWRASELGKLAIAFERDETMAYAFACRPGVVPKNAIRL</sequence>
<reference evidence="1 2" key="1">
    <citation type="journal article" date="2015" name="Biotechnol. Biofuels">
        <title>Enhanced degradation of softwood versus hardwood by the white-rot fungus Pycnoporus coccineus.</title>
        <authorList>
            <person name="Couturier M."/>
            <person name="Navarro D."/>
            <person name="Chevret D."/>
            <person name="Henrissat B."/>
            <person name="Piumi F."/>
            <person name="Ruiz-Duenas F.J."/>
            <person name="Martinez A.T."/>
            <person name="Grigoriev I.V."/>
            <person name="Riley R."/>
            <person name="Lipzen A."/>
            <person name="Berrin J.G."/>
            <person name="Master E.R."/>
            <person name="Rosso M.N."/>
        </authorList>
    </citation>
    <scope>NUCLEOTIDE SEQUENCE [LARGE SCALE GENOMIC DNA]</scope>
    <source>
        <strain evidence="1 2">BRFM310</strain>
    </source>
</reference>
<keyword evidence="2" id="KW-1185">Reference proteome</keyword>
<dbReference type="STRING" id="1353009.A0A1Y2ICR2"/>
<dbReference type="InterPro" id="IPR032675">
    <property type="entry name" value="LRR_dom_sf"/>
</dbReference>
<dbReference type="OrthoDB" id="2749271at2759"/>
<proteinExistence type="predicted"/>
<evidence type="ECO:0000313" key="2">
    <source>
        <dbReference type="Proteomes" id="UP000193067"/>
    </source>
</evidence>
<dbReference type="AlphaFoldDB" id="A0A1Y2ICR2"/>
<accession>A0A1Y2ICR2</accession>
<dbReference type="Gene3D" id="3.80.10.10">
    <property type="entry name" value="Ribonuclease Inhibitor"/>
    <property type="match status" value="1"/>
</dbReference>
<name>A0A1Y2ICR2_TRAC3</name>